<feature type="chain" id="PRO_5043373660" evidence="3">
    <location>
        <begin position="34"/>
        <end position="206"/>
    </location>
</feature>
<keyword evidence="3" id="KW-0732">Signal</keyword>
<evidence type="ECO:0000313" key="4">
    <source>
        <dbReference type="EMBL" id="KAK8407289.1"/>
    </source>
</evidence>
<protein>
    <submittedName>
        <fullName evidence="4">Uncharacterized protein</fullName>
    </submittedName>
</protein>
<evidence type="ECO:0000313" key="5">
    <source>
        <dbReference type="Proteomes" id="UP001487740"/>
    </source>
</evidence>
<feature type="region of interest" description="Disordered" evidence="1">
    <location>
        <begin position="113"/>
        <end position="155"/>
    </location>
</feature>
<sequence>MLISRCHFTKTSTAMRRMSGVLLCLVAAVAADAAEVMKEAAHHEVSDTRSGPAEGNDDPGAVQIGGQRLLGVSSTTTHTSVVMVTSTVFFSCLSGTSAAVCLGRRRKKSVPTMVEFDDSDTSSHTSKALDGSLVDPDGTRSYASDSSDFSSDSRQADKDGKFQFLTVWSAVSTTTTVTMLYTDTNTTIRLSYYCQAGFQQLPNGCG</sequence>
<keyword evidence="2" id="KW-0812">Transmembrane</keyword>
<dbReference type="Proteomes" id="UP001487740">
    <property type="component" value="Unassembled WGS sequence"/>
</dbReference>
<keyword evidence="2" id="KW-0472">Membrane</keyword>
<keyword evidence="2" id="KW-1133">Transmembrane helix</keyword>
<dbReference type="EMBL" id="JARAKH010000001">
    <property type="protein sequence ID" value="KAK8407289.1"/>
    <property type="molecule type" value="Genomic_DNA"/>
</dbReference>
<gene>
    <name evidence="4" type="ORF">O3P69_002087</name>
</gene>
<dbReference type="AlphaFoldDB" id="A0AAW0V5K2"/>
<accession>A0AAW0V5K2</accession>
<evidence type="ECO:0000256" key="1">
    <source>
        <dbReference type="SAM" id="MobiDB-lite"/>
    </source>
</evidence>
<keyword evidence="5" id="KW-1185">Reference proteome</keyword>
<name>A0AAW0V5K2_SCYPA</name>
<feature type="signal peptide" evidence="3">
    <location>
        <begin position="1"/>
        <end position="33"/>
    </location>
</feature>
<comment type="caution">
    <text evidence="4">The sequence shown here is derived from an EMBL/GenBank/DDBJ whole genome shotgun (WGS) entry which is preliminary data.</text>
</comment>
<evidence type="ECO:0000256" key="2">
    <source>
        <dbReference type="SAM" id="Phobius"/>
    </source>
</evidence>
<feature type="region of interest" description="Disordered" evidence="1">
    <location>
        <begin position="41"/>
        <end position="64"/>
    </location>
</feature>
<organism evidence="4 5">
    <name type="scientific">Scylla paramamosain</name>
    <name type="common">Mud crab</name>
    <dbReference type="NCBI Taxonomy" id="85552"/>
    <lineage>
        <taxon>Eukaryota</taxon>
        <taxon>Metazoa</taxon>
        <taxon>Ecdysozoa</taxon>
        <taxon>Arthropoda</taxon>
        <taxon>Crustacea</taxon>
        <taxon>Multicrustacea</taxon>
        <taxon>Malacostraca</taxon>
        <taxon>Eumalacostraca</taxon>
        <taxon>Eucarida</taxon>
        <taxon>Decapoda</taxon>
        <taxon>Pleocyemata</taxon>
        <taxon>Brachyura</taxon>
        <taxon>Eubrachyura</taxon>
        <taxon>Portunoidea</taxon>
        <taxon>Portunidae</taxon>
        <taxon>Portuninae</taxon>
        <taxon>Scylla</taxon>
    </lineage>
</organism>
<feature type="compositionally biased region" description="Low complexity" evidence="1">
    <location>
        <begin position="144"/>
        <end position="153"/>
    </location>
</feature>
<evidence type="ECO:0000256" key="3">
    <source>
        <dbReference type="SAM" id="SignalP"/>
    </source>
</evidence>
<proteinExistence type="predicted"/>
<feature type="transmembrane region" description="Helical" evidence="2">
    <location>
        <begin position="81"/>
        <end position="103"/>
    </location>
</feature>
<reference evidence="4 5" key="1">
    <citation type="submission" date="2023-03" db="EMBL/GenBank/DDBJ databases">
        <title>High-quality genome of Scylla paramamosain provides insights in environmental adaptation.</title>
        <authorList>
            <person name="Zhang L."/>
        </authorList>
    </citation>
    <scope>NUCLEOTIDE SEQUENCE [LARGE SCALE GENOMIC DNA]</scope>
    <source>
        <strain evidence="4">LZ_2023a</strain>
        <tissue evidence="4">Muscle</tissue>
    </source>
</reference>